<evidence type="ECO:0000313" key="2">
    <source>
        <dbReference type="EMBL" id="MFC5542482.1"/>
    </source>
</evidence>
<dbReference type="RefSeq" id="WP_342469363.1">
    <property type="nucleotide sequence ID" value="NZ_JBHSNQ010000163.1"/>
</dbReference>
<evidence type="ECO:0000313" key="3">
    <source>
        <dbReference type="Proteomes" id="UP001595978"/>
    </source>
</evidence>
<dbReference type="Proteomes" id="UP001595978">
    <property type="component" value="Unassembled WGS sequence"/>
</dbReference>
<keyword evidence="1" id="KW-1133">Transmembrane helix</keyword>
<dbReference type="EMBL" id="JBHSNQ010000163">
    <property type="protein sequence ID" value="MFC5542482.1"/>
    <property type="molecule type" value="Genomic_DNA"/>
</dbReference>
<gene>
    <name evidence="2" type="ORF">ACFPOH_12280</name>
</gene>
<feature type="transmembrane region" description="Helical" evidence="1">
    <location>
        <begin position="34"/>
        <end position="51"/>
    </location>
</feature>
<feature type="transmembrane region" description="Helical" evidence="1">
    <location>
        <begin position="12"/>
        <end position="28"/>
    </location>
</feature>
<keyword evidence="1" id="KW-0812">Transmembrane</keyword>
<organism evidence="2 3">
    <name type="scientific">Ureibacillus suwonensis</name>
    <dbReference type="NCBI Taxonomy" id="313007"/>
    <lineage>
        <taxon>Bacteria</taxon>
        <taxon>Bacillati</taxon>
        <taxon>Bacillota</taxon>
        <taxon>Bacilli</taxon>
        <taxon>Bacillales</taxon>
        <taxon>Caryophanaceae</taxon>
        <taxon>Ureibacillus</taxon>
    </lineage>
</organism>
<keyword evidence="3" id="KW-1185">Reference proteome</keyword>
<protein>
    <submittedName>
        <fullName evidence="2">5-bromo-4-chloroindolyl phosphate hydrolysis family protein</fullName>
    </submittedName>
</protein>
<dbReference type="InterPro" id="IPR018770">
    <property type="entry name" value="ChloroindolylP_hydrolase"/>
</dbReference>
<keyword evidence="1" id="KW-0472">Membrane</keyword>
<proteinExistence type="predicted"/>
<sequence>MLGVSNFLVRHLLNFLFTITAVVLLDTFDLVEDLFSLLAAILIYIVSNVAIKTIQKQKKAKAFGLTRSEFNQIESQIKQAKSHINSLTQQYIRVRSIRSFKLINEMTKLSRRIVNIVQSNPQKFYMVEEFFYSHLPSAVQLSKNYTTLVQQQIKDADVHIALEEARKAMKNLQDSMQDDLKAALATDIENLKLELEYVKLEQEKKQQIEYRSEDQ</sequence>
<name>A0ABW0RHX4_9BACL</name>
<reference evidence="3" key="1">
    <citation type="journal article" date="2019" name="Int. J. Syst. Evol. Microbiol.">
        <title>The Global Catalogue of Microorganisms (GCM) 10K type strain sequencing project: providing services to taxonomists for standard genome sequencing and annotation.</title>
        <authorList>
            <consortium name="The Broad Institute Genomics Platform"/>
            <consortium name="The Broad Institute Genome Sequencing Center for Infectious Disease"/>
            <person name="Wu L."/>
            <person name="Ma J."/>
        </authorList>
    </citation>
    <scope>NUCLEOTIDE SEQUENCE [LARGE SCALE GENOMIC DNA]</scope>
    <source>
        <strain evidence="3">CCUG 56331</strain>
    </source>
</reference>
<comment type="caution">
    <text evidence="2">The sequence shown here is derived from an EMBL/GenBank/DDBJ whole genome shotgun (WGS) entry which is preliminary data.</text>
</comment>
<dbReference type="Pfam" id="PF10112">
    <property type="entry name" value="Halogen_Hydrol"/>
    <property type="match status" value="1"/>
</dbReference>
<evidence type="ECO:0000256" key="1">
    <source>
        <dbReference type="SAM" id="Phobius"/>
    </source>
</evidence>
<accession>A0ABW0RHX4</accession>